<name>A0A8H7H809_9AGAM</name>
<feature type="compositionally biased region" description="Polar residues" evidence="1">
    <location>
        <begin position="365"/>
        <end position="407"/>
    </location>
</feature>
<evidence type="ECO:0000313" key="2">
    <source>
        <dbReference type="EMBL" id="KAF8680183.1"/>
    </source>
</evidence>
<gene>
    <name evidence="2" type="ORF">RHS04_04630</name>
</gene>
<comment type="caution">
    <text evidence="2">The sequence shown here is derived from an EMBL/GenBank/DDBJ whole genome shotgun (WGS) entry which is preliminary data.</text>
</comment>
<feature type="region of interest" description="Disordered" evidence="1">
    <location>
        <begin position="1"/>
        <end position="21"/>
    </location>
</feature>
<feature type="compositionally biased region" description="Basic residues" evidence="1">
    <location>
        <begin position="496"/>
        <end position="506"/>
    </location>
</feature>
<dbReference type="Proteomes" id="UP000650582">
    <property type="component" value="Unassembled WGS sequence"/>
</dbReference>
<sequence>MYPPAIHPGPTNDQQAGRMKDMERTDTAILLERYKLIEIPSERLRIGNGTPRGNSFLTKPTLAPHSLALRPKGDSPLPERPSYFRLLNTRTTRNFRTLCWIHTKSIFLSQSPLNYTGRRALVPTRIGSPIKNSMFHGALPPPRPTQRPSNALRAFGAILPGSTPQSYRLSTPLRRDSRGRAILEEPEPPNPKTMLPVPPPGIAAKKGLGPRSGHIRVMVHRMNLSRNGLNTSSARVQNFSGYMQIASQSRTPTIENLTGPVRRPPGHIVETIDGIRVHTKRMAAIEDSEKRREEARVVAYICASIRDLAQRMPDVGPSNLLPLESNHAPEDTASATVVPPTSIEPHQAPNISAPSSSTMSSPTSRQTADMSSYKDQPLSTEIPSTRSALFNHQSSDCRSARTHPSTSTDHKTSEVLEPASPPPEIATTSVREPSPEPAPQPRQKRSRVAPAPYSVPPTRVLRSMTRAKDVQTPVLTTAPSKKPSRKVAPDTVRSQAQRKPKVKRAQAKIDPPPSASKPTPPTTSRYNLRPRKRGLDSTAACPETDKQPDRPIKRRRT</sequence>
<proteinExistence type="predicted"/>
<accession>A0A8H7H809</accession>
<feature type="region of interest" description="Disordered" evidence="1">
    <location>
        <begin position="319"/>
        <end position="557"/>
    </location>
</feature>
<feature type="compositionally biased region" description="Low complexity" evidence="1">
    <location>
        <begin position="352"/>
        <end position="364"/>
    </location>
</feature>
<feature type="compositionally biased region" description="Pro residues" evidence="1">
    <location>
        <begin position="510"/>
        <end position="521"/>
    </location>
</feature>
<reference evidence="2" key="1">
    <citation type="submission" date="2020-09" db="EMBL/GenBank/DDBJ databases">
        <title>Comparative genome analyses of four rice-infecting Rhizoctonia solani isolates reveal extensive enrichment of homogalacturonan modification genes.</title>
        <authorList>
            <person name="Lee D.-Y."/>
            <person name="Jeon J."/>
            <person name="Kim K.-T."/>
            <person name="Cheong K."/>
            <person name="Song H."/>
            <person name="Choi G."/>
            <person name="Ko J."/>
            <person name="Opiyo S.O."/>
            <person name="Zuo S."/>
            <person name="Madhav S."/>
            <person name="Lee Y.-H."/>
            <person name="Wang G.-L."/>
        </authorList>
    </citation>
    <scope>NUCLEOTIDE SEQUENCE</scope>
    <source>
        <strain evidence="2">AG1-IA YN-7</strain>
    </source>
</reference>
<dbReference type="AlphaFoldDB" id="A0A8H7H809"/>
<organism evidence="2 3">
    <name type="scientific">Rhizoctonia solani</name>
    <dbReference type="NCBI Taxonomy" id="456999"/>
    <lineage>
        <taxon>Eukaryota</taxon>
        <taxon>Fungi</taxon>
        <taxon>Dikarya</taxon>
        <taxon>Basidiomycota</taxon>
        <taxon>Agaricomycotina</taxon>
        <taxon>Agaricomycetes</taxon>
        <taxon>Cantharellales</taxon>
        <taxon>Ceratobasidiaceae</taxon>
        <taxon>Rhizoctonia</taxon>
    </lineage>
</organism>
<dbReference type="EMBL" id="JACYCC010000037">
    <property type="protein sequence ID" value="KAF8680183.1"/>
    <property type="molecule type" value="Genomic_DNA"/>
</dbReference>
<evidence type="ECO:0000313" key="3">
    <source>
        <dbReference type="Proteomes" id="UP000650582"/>
    </source>
</evidence>
<evidence type="ECO:0000256" key="1">
    <source>
        <dbReference type="SAM" id="MobiDB-lite"/>
    </source>
</evidence>
<protein>
    <submittedName>
        <fullName evidence="2">Uncharacterized protein</fullName>
    </submittedName>
</protein>